<dbReference type="Proteomes" id="UP000319908">
    <property type="component" value="Unassembled WGS sequence"/>
</dbReference>
<comment type="caution">
    <text evidence="3">The sequence shown here is derived from an EMBL/GenBank/DDBJ whole genome shotgun (WGS) entry which is preliminary data.</text>
</comment>
<proteinExistence type="predicted"/>
<feature type="region of interest" description="Disordered" evidence="1">
    <location>
        <begin position="163"/>
        <end position="200"/>
    </location>
</feature>
<keyword evidence="2" id="KW-1133">Transmembrane helix</keyword>
<protein>
    <submittedName>
        <fullName evidence="3">Uncharacterized protein</fullName>
    </submittedName>
</protein>
<evidence type="ECO:0000256" key="1">
    <source>
        <dbReference type="SAM" id="MobiDB-lite"/>
    </source>
</evidence>
<keyword evidence="2" id="KW-0812">Transmembrane</keyword>
<evidence type="ECO:0000256" key="2">
    <source>
        <dbReference type="SAM" id="Phobius"/>
    </source>
</evidence>
<dbReference type="EMBL" id="SJPU01000012">
    <property type="protein sequence ID" value="TWU06563.1"/>
    <property type="molecule type" value="Genomic_DNA"/>
</dbReference>
<organism evidence="3 4">
    <name type="scientific">Allorhodopirellula heiligendammensis</name>
    <dbReference type="NCBI Taxonomy" id="2714739"/>
    <lineage>
        <taxon>Bacteria</taxon>
        <taxon>Pseudomonadati</taxon>
        <taxon>Planctomycetota</taxon>
        <taxon>Planctomycetia</taxon>
        <taxon>Pirellulales</taxon>
        <taxon>Pirellulaceae</taxon>
        <taxon>Allorhodopirellula</taxon>
    </lineage>
</organism>
<keyword evidence="4" id="KW-1185">Reference proteome</keyword>
<feature type="transmembrane region" description="Helical" evidence="2">
    <location>
        <begin position="116"/>
        <end position="137"/>
    </location>
</feature>
<evidence type="ECO:0000313" key="4">
    <source>
        <dbReference type="Proteomes" id="UP000319908"/>
    </source>
</evidence>
<reference evidence="3 4" key="1">
    <citation type="journal article" date="2020" name="Antonie Van Leeuwenhoek">
        <title>Rhodopirellula heiligendammensis sp. nov., Rhodopirellula pilleata sp. nov., and Rhodopirellula solitaria sp. nov. isolated from natural or artificial marine surfaces in Northern Germany and California, USA, and emended description of the genus Rhodopirellula.</title>
        <authorList>
            <person name="Kallscheuer N."/>
            <person name="Wiegand S."/>
            <person name="Jogler M."/>
            <person name="Boedeker C."/>
            <person name="Peeters S.H."/>
            <person name="Rast P."/>
            <person name="Heuer A."/>
            <person name="Jetten M.S.M."/>
            <person name="Rohde M."/>
            <person name="Jogler C."/>
        </authorList>
    </citation>
    <scope>NUCLEOTIDE SEQUENCE [LARGE SCALE GENOMIC DNA]</scope>
    <source>
        <strain evidence="3 4">Poly21</strain>
    </source>
</reference>
<sequence>MCLALLILSVAGCSDSSDERLAAFAQQSMAEQRMQNDRIADQSQAVVAESHQLAEAAKELVKSDAEARRELIAAQSEMTSQLNKQQSVIYSGHDQLERDRRNIASQRHRDPIIATVIQNLGLTLACVLPLVVAVFVIRQMHLQEPDHAAVAEMLVLEMTSDEPRLLPGPMTRRPALGHDDEETNHALFSGDSTDDVEQPI</sequence>
<dbReference type="AlphaFoldDB" id="A0A5C6B352"/>
<evidence type="ECO:0000313" key="3">
    <source>
        <dbReference type="EMBL" id="TWU06563.1"/>
    </source>
</evidence>
<name>A0A5C6B352_9BACT</name>
<gene>
    <name evidence="3" type="ORF">Poly21_56300</name>
</gene>
<keyword evidence="2" id="KW-0472">Membrane</keyword>
<accession>A0A5C6B352</accession>